<dbReference type="STRING" id="743971.MYF_00035"/>
<evidence type="ECO:0000313" key="3">
    <source>
        <dbReference type="Proteomes" id="UP000031129"/>
    </source>
</evidence>
<evidence type="ECO:0000313" key="2">
    <source>
        <dbReference type="EMBL" id="AJC49589.1"/>
    </source>
</evidence>
<dbReference type="OrthoDB" id="399421at2"/>
<dbReference type="RefSeq" id="WP_002557472.1">
    <property type="nucleotide sequence ID" value="NZ_CP007585.1"/>
</dbReference>
<gene>
    <name evidence="2" type="ORF">MYF_00035</name>
</gene>
<proteinExistence type="predicted"/>
<dbReference type="EMBL" id="CP007585">
    <property type="protein sequence ID" value="AJC49589.1"/>
    <property type="molecule type" value="Genomic_DNA"/>
</dbReference>
<dbReference type="HOGENOM" id="CLU_1433069_0_0_14"/>
<dbReference type="Pfam" id="PF13274">
    <property type="entry name" value="SocA_Panacea"/>
    <property type="match status" value="1"/>
</dbReference>
<dbReference type="KEGG" id="mfq:MYF_00035"/>
<dbReference type="InterPro" id="IPR025272">
    <property type="entry name" value="SocA_Panacea"/>
</dbReference>
<dbReference type="AlphaFoldDB" id="A0A0A8E6N3"/>
<evidence type="ECO:0000259" key="1">
    <source>
        <dbReference type="Pfam" id="PF13274"/>
    </source>
</evidence>
<accession>A0A0A8E6N3</accession>
<reference evidence="2 3" key="1">
    <citation type="journal article" date="2015" name="Genome Announc.">
        <title>Complete Genome Sequence of Mycoplasma flocculare Strain Ms42T (ATCC 27399T).</title>
        <authorList>
            <person name="Calcutt M.J."/>
            <person name="Foecking M.F."/>
            <person name="Heidari M.B."/>
            <person name="McIntosh M.A."/>
        </authorList>
    </citation>
    <scope>NUCLEOTIDE SEQUENCE [LARGE SCALE GENOMIC DNA]</scope>
    <source>
        <strain evidence="3">ATCC 27399</strain>
    </source>
</reference>
<feature type="domain" description="Antitoxin SocA-like Panacea" evidence="1">
    <location>
        <begin position="31"/>
        <end position="159"/>
    </location>
</feature>
<dbReference type="Proteomes" id="UP000031129">
    <property type="component" value="Chromosome"/>
</dbReference>
<organism evidence="2 3">
    <name type="scientific">Mesomycoplasma flocculare ATCC 27399</name>
    <dbReference type="NCBI Taxonomy" id="743971"/>
    <lineage>
        <taxon>Bacteria</taxon>
        <taxon>Bacillati</taxon>
        <taxon>Mycoplasmatota</taxon>
        <taxon>Mycoplasmoidales</taxon>
        <taxon>Metamycoplasmataceae</taxon>
        <taxon>Mesomycoplasma</taxon>
    </lineage>
</organism>
<name>A0A0A8E6N3_MESFC</name>
<keyword evidence="3" id="KW-1185">Reference proteome</keyword>
<protein>
    <recommendedName>
        <fullName evidence="1">Antitoxin SocA-like Panacea domain-containing protein</fullName>
    </recommendedName>
</protein>
<sequence>MQGISITNFLKYLFAFYYIDTGEREVYRTWVQKILWFTHWKFYRMYQISFFSENFQSYKYGPISWAVLKTQFFGAEAFKDSEYKIDDIFDYRANNLIDEFKNILKNDFLNDFSQDFDETFEQQQKKEDLDLRWNCFVFVYERLKKLCPKDLINLSHGQKSFKNAAKNLLSKIIFNETILEDDEIQVLED</sequence>